<dbReference type="EMBL" id="JAUSRR010000006">
    <property type="protein sequence ID" value="MDP9924834.1"/>
    <property type="molecule type" value="Genomic_DNA"/>
</dbReference>
<name>A0AAW8DZV6_9BURK</name>
<sequence length="39" mass="4454">MLPPFDKLRANGYIFRTDRSMQFGLSLSKPLCFAAPQHV</sequence>
<proteinExistence type="predicted"/>
<evidence type="ECO:0000313" key="1">
    <source>
        <dbReference type="EMBL" id="MDP9924834.1"/>
    </source>
</evidence>
<reference evidence="1" key="1">
    <citation type="submission" date="2023-07" db="EMBL/GenBank/DDBJ databases">
        <title>Sorghum-associated microbial communities from plants grown in Nebraska, USA.</title>
        <authorList>
            <person name="Schachtman D."/>
        </authorList>
    </citation>
    <scope>NUCLEOTIDE SEQUENCE</scope>
    <source>
        <strain evidence="1">DS2795</strain>
    </source>
</reference>
<protein>
    <submittedName>
        <fullName evidence="1">Uncharacterized protein</fullName>
    </submittedName>
</protein>
<dbReference type="AlphaFoldDB" id="A0AAW8DZV6"/>
<comment type="caution">
    <text evidence="1">The sequence shown here is derived from an EMBL/GenBank/DDBJ whole genome shotgun (WGS) entry which is preliminary data.</text>
</comment>
<gene>
    <name evidence="1" type="ORF">J2W25_003870</name>
</gene>
<organism evidence="1 2">
    <name type="scientific">Variovorax boronicumulans</name>
    <dbReference type="NCBI Taxonomy" id="436515"/>
    <lineage>
        <taxon>Bacteria</taxon>
        <taxon>Pseudomonadati</taxon>
        <taxon>Pseudomonadota</taxon>
        <taxon>Betaproteobacteria</taxon>
        <taxon>Burkholderiales</taxon>
        <taxon>Comamonadaceae</taxon>
        <taxon>Variovorax</taxon>
    </lineage>
</organism>
<accession>A0AAW8DZV6</accession>
<evidence type="ECO:0000313" key="2">
    <source>
        <dbReference type="Proteomes" id="UP001244295"/>
    </source>
</evidence>
<dbReference type="Proteomes" id="UP001244295">
    <property type="component" value="Unassembled WGS sequence"/>
</dbReference>